<dbReference type="GO" id="GO:0003676">
    <property type="term" value="F:nucleic acid binding"/>
    <property type="evidence" value="ECO:0007669"/>
    <property type="project" value="InterPro"/>
</dbReference>
<dbReference type="EMBL" id="QJKJ01002982">
    <property type="protein sequence ID" value="RDY00472.1"/>
    <property type="molecule type" value="Genomic_DNA"/>
</dbReference>
<gene>
    <name evidence="2" type="primary">pol</name>
    <name evidence="2" type="ORF">CR513_16342</name>
</gene>
<proteinExistence type="predicted"/>
<evidence type="ECO:0000313" key="2">
    <source>
        <dbReference type="EMBL" id="RDY00472.1"/>
    </source>
</evidence>
<name>A0A371HCG8_MUCPR</name>
<protein>
    <submittedName>
        <fullName evidence="2">Pol polyprotein</fullName>
    </submittedName>
</protein>
<evidence type="ECO:0000313" key="3">
    <source>
        <dbReference type="Proteomes" id="UP000257109"/>
    </source>
</evidence>
<dbReference type="AlphaFoldDB" id="A0A371HCG8"/>
<dbReference type="InterPro" id="IPR036397">
    <property type="entry name" value="RNaseH_sf"/>
</dbReference>
<feature type="non-terminal residue" evidence="2">
    <location>
        <position position="1"/>
    </location>
</feature>
<dbReference type="Gene3D" id="3.30.420.10">
    <property type="entry name" value="Ribonuclease H-like superfamily/Ribonuclease H"/>
    <property type="match status" value="1"/>
</dbReference>
<dbReference type="PANTHER" id="PTHR48475">
    <property type="entry name" value="RIBONUCLEASE H"/>
    <property type="match status" value="1"/>
</dbReference>
<dbReference type="InterPro" id="IPR012337">
    <property type="entry name" value="RNaseH-like_sf"/>
</dbReference>
<dbReference type="GO" id="GO:0015074">
    <property type="term" value="P:DNA integration"/>
    <property type="evidence" value="ECO:0007669"/>
    <property type="project" value="InterPro"/>
</dbReference>
<dbReference type="PROSITE" id="PS50994">
    <property type="entry name" value="INTEGRASE"/>
    <property type="match status" value="1"/>
</dbReference>
<dbReference type="PANTHER" id="PTHR48475:SF1">
    <property type="entry name" value="RNASE H TYPE-1 DOMAIN-CONTAINING PROTEIN"/>
    <property type="match status" value="1"/>
</dbReference>
<evidence type="ECO:0000259" key="1">
    <source>
        <dbReference type="PROSITE" id="PS50994"/>
    </source>
</evidence>
<reference evidence="2" key="1">
    <citation type="submission" date="2018-05" db="EMBL/GenBank/DDBJ databases">
        <title>Draft genome of Mucuna pruriens seed.</title>
        <authorList>
            <person name="Nnadi N.E."/>
            <person name="Vos R."/>
            <person name="Hasami M.H."/>
            <person name="Devisetty U.K."/>
            <person name="Aguiy J.C."/>
        </authorList>
    </citation>
    <scope>NUCLEOTIDE SEQUENCE [LARGE SCALE GENOMIC DNA]</scope>
    <source>
        <strain evidence="2">JCA_2017</strain>
    </source>
</reference>
<dbReference type="OrthoDB" id="2016337at2759"/>
<organism evidence="2 3">
    <name type="scientific">Mucuna pruriens</name>
    <name type="common">Velvet bean</name>
    <name type="synonym">Dolichos pruriens</name>
    <dbReference type="NCBI Taxonomy" id="157652"/>
    <lineage>
        <taxon>Eukaryota</taxon>
        <taxon>Viridiplantae</taxon>
        <taxon>Streptophyta</taxon>
        <taxon>Embryophyta</taxon>
        <taxon>Tracheophyta</taxon>
        <taxon>Spermatophyta</taxon>
        <taxon>Magnoliopsida</taxon>
        <taxon>eudicotyledons</taxon>
        <taxon>Gunneridae</taxon>
        <taxon>Pentapetalae</taxon>
        <taxon>rosids</taxon>
        <taxon>fabids</taxon>
        <taxon>Fabales</taxon>
        <taxon>Fabaceae</taxon>
        <taxon>Papilionoideae</taxon>
        <taxon>50 kb inversion clade</taxon>
        <taxon>NPAAA clade</taxon>
        <taxon>indigoferoid/millettioid clade</taxon>
        <taxon>Phaseoleae</taxon>
        <taxon>Mucuna</taxon>
    </lineage>
</organism>
<comment type="caution">
    <text evidence="2">The sequence shown here is derived from an EMBL/GenBank/DDBJ whole genome shotgun (WGS) entry which is preliminary data.</text>
</comment>
<dbReference type="Proteomes" id="UP000257109">
    <property type="component" value="Unassembled WGS sequence"/>
</dbReference>
<accession>A0A371HCG8</accession>
<feature type="domain" description="Integrase catalytic" evidence="1">
    <location>
        <begin position="186"/>
        <end position="310"/>
    </location>
</feature>
<dbReference type="InterPro" id="IPR001584">
    <property type="entry name" value="Integrase_cat-core"/>
</dbReference>
<dbReference type="SUPFAM" id="SSF53098">
    <property type="entry name" value="Ribonuclease H-like"/>
    <property type="match status" value="1"/>
</dbReference>
<keyword evidence="3" id="KW-1185">Reference proteome</keyword>
<sequence length="310" mass="35344">MYNSYSIIAVTCVASYPGDDVESELEPRWLWIADVECHLDDLVELLACMGRVSAWASSGGLSLAGPAMERYRGVTSFGSQRPSWFTIGKKCPRVEEAVDDQPWYHNIKEYLEKGVYPLGETENDKRILRRLTVGSFLSKTILYKRSADWMLLRCVDVQEAKGIMEEVHEGTFSTHTNGHALACKILKVGYYWTKMELDYCQHPKASNGHRFILVAIDYFTKWVKVASYASVTKSIVVKFLKRDIICRYGLLAHIIIDNGTNLNNKMMTELCEQFKIKYHNFTPYRSKMNGAVEVVNKKHKENSAKNGGDI</sequence>